<dbReference type="EMBL" id="JACXVP010000010">
    <property type="protein sequence ID" value="KAG5581229.1"/>
    <property type="molecule type" value="Genomic_DNA"/>
</dbReference>
<accession>A0A9J5X1B1</accession>
<sequence length="155" mass="18016">MEIVGHDGQMGLFSSLNNPKIGMSVKTLVMEPVCPDEQTGPFQVQTSHKVVYGLLMIWNSEFYLTKIFLDVPSNISNGASWSRWANRLIFNFKRSQSSNGFNWFRRANGPIFKMKRAPKQVNPYLTDFRLLYMPWIFCDLKFCIKIFNGRPLRPL</sequence>
<name>A0A9J5X1B1_SOLCO</name>
<proteinExistence type="predicted"/>
<organism evidence="1 2">
    <name type="scientific">Solanum commersonii</name>
    <name type="common">Commerson's wild potato</name>
    <name type="synonym">Commerson's nightshade</name>
    <dbReference type="NCBI Taxonomy" id="4109"/>
    <lineage>
        <taxon>Eukaryota</taxon>
        <taxon>Viridiplantae</taxon>
        <taxon>Streptophyta</taxon>
        <taxon>Embryophyta</taxon>
        <taxon>Tracheophyta</taxon>
        <taxon>Spermatophyta</taxon>
        <taxon>Magnoliopsida</taxon>
        <taxon>eudicotyledons</taxon>
        <taxon>Gunneridae</taxon>
        <taxon>Pentapetalae</taxon>
        <taxon>asterids</taxon>
        <taxon>lamiids</taxon>
        <taxon>Solanales</taxon>
        <taxon>Solanaceae</taxon>
        <taxon>Solanoideae</taxon>
        <taxon>Solaneae</taxon>
        <taxon>Solanum</taxon>
    </lineage>
</organism>
<evidence type="ECO:0000313" key="1">
    <source>
        <dbReference type="EMBL" id="KAG5581229.1"/>
    </source>
</evidence>
<gene>
    <name evidence="1" type="ORF">H5410_051856</name>
</gene>
<reference evidence="1 2" key="1">
    <citation type="submission" date="2020-09" db="EMBL/GenBank/DDBJ databases">
        <title>De no assembly of potato wild relative species, Solanum commersonii.</title>
        <authorList>
            <person name="Cho K."/>
        </authorList>
    </citation>
    <scope>NUCLEOTIDE SEQUENCE [LARGE SCALE GENOMIC DNA]</scope>
    <source>
        <strain evidence="1">LZ3.2</strain>
        <tissue evidence="1">Leaf</tissue>
    </source>
</reference>
<dbReference type="AlphaFoldDB" id="A0A9J5X1B1"/>
<protein>
    <submittedName>
        <fullName evidence="1">Uncharacterized protein</fullName>
    </submittedName>
</protein>
<keyword evidence="2" id="KW-1185">Reference proteome</keyword>
<comment type="caution">
    <text evidence="1">The sequence shown here is derived from an EMBL/GenBank/DDBJ whole genome shotgun (WGS) entry which is preliminary data.</text>
</comment>
<dbReference type="Proteomes" id="UP000824120">
    <property type="component" value="Chromosome 10"/>
</dbReference>
<evidence type="ECO:0000313" key="2">
    <source>
        <dbReference type="Proteomes" id="UP000824120"/>
    </source>
</evidence>